<dbReference type="RefSeq" id="WP_196608116.1">
    <property type="nucleotide sequence ID" value="NZ_VRYY01000045.1"/>
</dbReference>
<dbReference type="InterPro" id="IPR041307">
    <property type="entry name" value="WcbI"/>
</dbReference>
<reference evidence="3 4" key="1">
    <citation type="submission" date="2019-08" db="EMBL/GenBank/DDBJ databases">
        <authorList>
            <person name="Luo N."/>
        </authorList>
    </citation>
    <scope>NUCLEOTIDE SEQUENCE [LARGE SCALE GENOMIC DNA]</scope>
    <source>
        <strain evidence="3 4">NCIMB 9442</strain>
    </source>
</reference>
<dbReference type="EMBL" id="VRYY01000045">
    <property type="protein sequence ID" value="MBG3875876.1"/>
    <property type="molecule type" value="Genomic_DNA"/>
</dbReference>
<feature type="domain" description="Polysaccharide biosynthesis enzyme WcbI" evidence="2">
    <location>
        <begin position="8"/>
        <end position="163"/>
    </location>
</feature>
<accession>A0ABS0J0C8</accession>
<organism evidence="3 4">
    <name type="scientific">Nitratidesulfovibrio oxamicus</name>
    <dbReference type="NCBI Taxonomy" id="32016"/>
    <lineage>
        <taxon>Bacteria</taxon>
        <taxon>Pseudomonadati</taxon>
        <taxon>Thermodesulfobacteriota</taxon>
        <taxon>Desulfovibrionia</taxon>
        <taxon>Desulfovibrionales</taxon>
        <taxon>Desulfovibrionaceae</taxon>
        <taxon>Nitratidesulfovibrio</taxon>
    </lineage>
</organism>
<dbReference type="Gene3D" id="3.40.50.12080">
    <property type="match status" value="2"/>
</dbReference>
<gene>
    <name evidence="3" type="ORF">FVW20_02250</name>
</gene>
<feature type="domain" description="Polysaccharide biosynthesis enzyme WcbI" evidence="2">
    <location>
        <begin position="200"/>
        <end position="241"/>
    </location>
</feature>
<dbReference type="Pfam" id="PF18588">
    <property type="entry name" value="WcbI"/>
    <property type="match status" value="2"/>
</dbReference>
<evidence type="ECO:0000256" key="1">
    <source>
        <dbReference type="SAM" id="MobiDB-lite"/>
    </source>
</evidence>
<feature type="compositionally biased region" description="Basic and acidic residues" evidence="1">
    <location>
        <begin position="174"/>
        <end position="183"/>
    </location>
</feature>
<keyword evidence="4" id="KW-1185">Reference proteome</keyword>
<sequence>MTTPHRSLCLIHANCQGDPLAQLLAASPQFAARYEIRRYTNYLRERVAPAELSGCGLFLYQHLGEKWDDHASDRLLAMVNPAARVLRLPNMLFTGYWPFWTNKSPMDFGDAFLDRLVSMGLDMAEILHVYLHGDIAAKYDLDAMLRASLDVERDKERGADATAGAQRGRAGGDGGRHGLDRGNDAAAGAVPGGIPAVVAPTVELVETLWKEERLFATINHPNRRLVLHVTEGVLAALGMDPLPPAVRDGFTDPYPEFELPIHPQVAAHHGLAFGGPDATYNIYGRRMTFEDYVRRYADCRLRGIDNFIGYLQLV</sequence>
<evidence type="ECO:0000259" key="2">
    <source>
        <dbReference type="Pfam" id="PF18588"/>
    </source>
</evidence>
<feature type="region of interest" description="Disordered" evidence="1">
    <location>
        <begin position="155"/>
        <end position="185"/>
    </location>
</feature>
<proteinExistence type="predicted"/>
<comment type="caution">
    <text evidence="3">The sequence shown here is derived from an EMBL/GenBank/DDBJ whole genome shotgun (WGS) entry which is preliminary data.</text>
</comment>
<dbReference type="Proteomes" id="UP001194469">
    <property type="component" value="Unassembled WGS sequence"/>
</dbReference>
<protein>
    <recommendedName>
        <fullName evidence="2">Polysaccharide biosynthesis enzyme WcbI domain-containing protein</fullName>
    </recommendedName>
</protein>
<name>A0ABS0J0C8_9BACT</name>
<evidence type="ECO:0000313" key="4">
    <source>
        <dbReference type="Proteomes" id="UP001194469"/>
    </source>
</evidence>
<evidence type="ECO:0000313" key="3">
    <source>
        <dbReference type="EMBL" id="MBG3875876.1"/>
    </source>
</evidence>